<name>A0A6J5VYP7_PRUAR</name>
<proteinExistence type="predicted"/>
<dbReference type="Proteomes" id="UP000507245">
    <property type="component" value="Unassembled WGS sequence"/>
</dbReference>
<sequence length="116" mass="13045">MVAVLSPRLVLRSKRIRITSVTCMRVPMGMTIMTTWGCSFRRLYRKARRLEYLFWVCGSNVRPVGVEPVTDIVEGSDLVAATIDFAENTPEVGHVAQNMEIVPVVAPSFDTFDRLV</sequence>
<accession>A0A6J5VYP7</accession>
<dbReference type="EMBL" id="CAEKKB010000001">
    <property type="protein sequence ID" value="CAB4294326.1"/>
    <property type="molecule type" value="Genomic_DNA"/>
</dbReference>
<reference evidence="2" key="1">
    <citation type="journal article" date="2020" name="Genome Biol.">
        <title>Gamete binning: chromosome-level and haplotype-resolved genome assembly enabled by high-throughput single-cell sequencing of gamete genomes.</title>
        <authorList>
            <person name="Campoy J.A."/>
            <person name="Sun H."/>
            <person name="Goel M."/>
            <person name="Jiao W.-B."/>
            <person name="Folz-Donahue K."/>
            <person name="Wang N."/>
            <person name="Rubio M."/>
            <person name="Liu C."/>
            <person name="Kukat C."/>
            <person name="Ruiz D."/>
            <person name="Huettel B."/>
            <person name="Schneeberger K."/>
        </authorList>
    </citation>
    <scope>NUCLEOTIDE SEQUENCE [LARGE SCALE GENOMIC DNA]</scope>
    <source>
        <strain evidence="2">cv. Rojo Pasion</strain>
    </source>
</reference>
<evidence type="ECO:0000313" key="2">
    <source>
        <dbReference type="Proteomes" id="UP000507245"/>
    </source>
</evidence>
<protein>
    <submittedName>
        <fullName evidence="1">Uncharacterized protein</fullName>
    </submittedName>
</protein>
<evidence type="ECO:0000313" key="1">
    <source>
        <dbReference type="EMBL" id="CAB4294326.1"/>
    </source>
</evidence>
<organism evidence="1 2">
    <name type="scientific">Prunus armeniaca</name>
    <name type="common">Apricot</name>
    <name type="synonym">Armeniaca vulgaris</name>
    <dbReference type="NCBI Taxonomy" id="36596"/>
    <lineage>
        <taxon>Eukaryota</taxon>
        <taxon>Viridiplantae</taxon>
        <taxon>Streptophyta</taxon>
        <taxon>Embryophyta</taxon>
        <taxon>Tracheophyta</taxon>
        <taxon>Spermatophyta</taxon>
        <taxon>Magnoliopsida</taxon>
        <taxon>eudicotyledons</taxon>
        <taxon>Gunneridae</taxon>
        <taxon>Pentapetalae</taxon>
        <taxon>rosids</taxon>
        <taxon>fabids</taxon>
        <taxon>Rosales</taxon>
        <taxon>Rosaceae</taxon>
        <taxon>Amygdaloideae</taxon>
        <taxon>Amygdaleae</taxon>
        <taxon>Prunus</taxon>
    </lineage>
</organism>
<gene>
    <name evidence="1" type="ORF">ORAREDHAP_LOCUS4590</name>
</gene>
<dbReference type="AlphaFoldDB" id="A0A6J5VYP7"/>
<keyword evidence="2" id="KW-1185">Reference proteome</keyword>